<proteinExistence type="predicted"/>
<name>A0A0F7L8Y4_9VIRU</name>
<evidence type="ECO:0000313" key="1">
    <source>
        <dbReference type="EMBL" id="AKH48048.1"/>
    </source>
</evidence>
<reference evidence="1" key="2">
    <citation type="submission" date="2015-03" db="EMBL/GenBank/DDBJ databases">
        <authorList>
            <person name="Chow C.-E.T."/>
            <person name="Winget D.M."/>
            <person name="White R.A.III."/>
            <person name="Hallam S.J."/>
            <person name="Suttle C.A."/>
        </authorList>
    </citation>
    <scope>NUCLEOTIDE SEQUENCE</scope>
    <source>
        <strain evidence="1">Oxic1_6</strain>
    </source>
</reference>
<accession>A0A0F7L8Y4</accession>
<organism evidence="1">
    <name type="scientific">uncultured marine virus</name>
    <dbReference type="NCBI Taxonomy" id="186617"/>
    <lineage>
        <taxon>Viruses</taxon>
        <taxon>environmental samples</taxon>
    </lineage>
</organism>
<reference evidence="1" key="1">
    <citation type="journal article" date="2015" name="Front. Microbiol.">
        <title>Combining genomic sequencing methods to explore viral diversity and reveal potential virus-host interactions.</title>
        <authorList>
            <person name="Chow C.E."/>
            <person name="Winget D.M."/>
            <person name="White R.A.III."/>
            <person name="Hallam S.J."/>
            <person name="Suttle C.A."/>
        </authorList>
    </citation>
    <scope>NUCLEOTIDE SEQUENCE</scope>
    <source>
        <strain evidence="1">Oxic1_6</strain>
    </source>
</reference>
<dbReference type="EMBL" id="KR029601">
    <property type="protein sequence ID" value="AKH48048.1"/>
    <property type="molecule type" value="Genomic_DNA"/>
</dbReference>
<protein>
    <submittedName>
        <fullName evidence="1">Uncharacterized protein</fullName>
    </submittedName>
</protein>
<sequence length="85" mass="9721">MNREQHGCAERLAFLGPLHRPRERFLAPAHDVREHDHIRARTPLLEVLGELRTVPLNFALEATPGPIIDHVRQRRGRLAVAEPLL</sequence>